<evidence type="ECO:0000256" key="2">
    <source>
        <dbReference type="SAM" id="Phobius"/>
    </source>
</evidence>
<evidence type="ECO:0000313" key="3">
    <source>
        <dbReference type="EMBL" id="SNR89217.1"/>
    </source>
</evidence>
<feature type="region of interest" description="Disordered" evidence="1">
    <location>
        <begin position="65"/>
        <end position="92"/>
    </location>
</feature>
<proteinExistence type="predicted"/>
<name>A0A239A0Q5_9BACT</name>
<keyword evidence="2" id="KW-0812">Transmembrane</keyword>
<dbReference type="AlphaFoldDB" id="A0A239A0Q5"/>
<accession>A0A239A0Q5</accession>
<keyword evidence="4" id="KW-1185">Reference proteome</keyword>
<reference evidence="4" key="1">
    <citation type="submission" date="2017-06" db="EMBL/GenBank/DDBJ databases">
        <authorList>
            <person name="Varghese N."/>
            <person name="Submissions S."/>
        </authorList>
    </citation>
    <scope>NUCLEOTIDE SEQUENCE [LARGE SCALE GENOMIC DNA]</scope>
    <source>
        <strain evidence="4">DSM 28041</strain>
    </source>
</reference>
<sequence length="127" mass="14931">MRKVFFESVFSHLWQRIAIIFNRIKAVNPYVYLILAGWLSGMGIVVYVVFDRIRRAAHKRELDKRLAALNPPPPGQNHDSLPRTTYRLEPALPPHKENQAEKYAEYQAQQAKWKLWQQLKKQPLPKA</sequence>
<keyword evidence="2" id="KW-1133">Transmembrane helix</keyword>
<protein>
    <submittedName>
        <fullName evidence="3">Uncharacterized protein</fullName>
    </submittedName>
</protein>
<keyword evidence="2" id="KW-0472">Membrane</keyword>
<evidence type="ECO:0000256" key="1">
    <source>
        <dbReference type="SAM" id="MobiDB-lite"/>
    </source>
</evidence>
<dbReference type="Proteomes" id="UP000198310">
    <property type="component" value="Unassembled WGS sequence"/>
</dbReference>
<gene>
    <name evidence="3" type="ORF">SAMN06269173_110119</name>
</gene>
<organism evidence="3 4">
    <name type="scientific">Hymenobacter mucosus</name>
    <dbReference type="NCBI Taxonomy" id="1411120"/>
    <lineage>
        <taxon>Bacteria</taxon>
        <taxon>Pseudomonadati</taxon>
        <taxon>Bacteroidota</taxon>
        <taxon>Cytophagia</taxon>
        <taxon>Cytophagales</taxon>
        <taxon>Hymenobacteraceae</taxon>
        <taxon>Hymenobacter</taxon>
    </lineage>
</organism>
<evidence type="ECO:0000313" key="4">
    <source>
        <dbReference type="Proteomes" id="UP000198310"/>
    </source>
</evidence>
<dbReference type="EMBL" id="FZNS01000010">
    <property type="protein sequence ID" value="SNR89217.1"/>
    <property type="molecule type" value="Genomic_DNA"/>
</dbReference>
<feature type="transmembrane region" description="Helical" evidence="2">
    <location>
        <begin position="30"/>
        <end position="50"/>
    </location>
</feature>